<dbReference type="Proteomes" id="UP000235672">
    <property type="component" value="Unassembled WGS sequence"/>
</dbReference>
<dbReference type="GO" id="GO:0043386">
    <property type="term" value="P:mycotoxin biosynthetic process"/>
    <property type="evidence" value="ECO:0007669"/>
    <property type="project" value="InterPro"/>
</dbReference>
<evidence type="ECO:0008006" key="5">
    <source>
        <dbReference type="Google" id="ProtNLM"/>
    </source>
</evidence>
<comment type="similarity">
    <text evidence="2">Belongs to the ustYa family.</text>
</comment>
<dbReference type="PANTHER" id="PTHR33365">
    <property type="entry name" value="YALI0B05434P"/>
    <property type="match status" value="1"/>
</dbReference>
<name>A0A2J6PGH6_9HELO</name>
<evidence type="ECO:0000256" key="2">
    <source>
        <dbReference type="ARBA" id="ARBA00035112"/>
    </source>
</evidence>
<dbReference type="Pfam" id="PF11807">
    <property type="entry name" value="UstYa"/>
    <property type="match status" value="1"/>
</dbReference>
<organism evidence="3 4">
    <name type="scientific">Hyaloscypha hepaticicola</name>
    <dbReference type="NCBI Taxonomy" id="2082293"/>
    <lineage>
        <taxon>Eukaryota</taxon>
        <taxon>Fungi</taxon>
        <taxon>Dikarya</taxon>
        <taxon>Ascomycota</taxon>
        <taxon>Pezizomycotina</taxon>
        <taxon>Leotiomycetes</taxon>
        <taxon>Helotiales</taxon>
        <taxon>Hyaloscyphaceae</taxon>
        <taxon>Hyaloscypha</taxon>
    </lineage>
</organism>
<protein>
    <recommendedName>
        <fullName evidence="5">Tat pathway signal sequence</fullName>
    </recommendedName>
</protein>
<dbReference type="InterPro" id="IPR021765">
    <property type="entry name" value="UstYa-like"/>
</dbReference>
<evidence type="ECO:0000313" key="4">
    <source>
        <dbReference type="Proteomes" id="UP000235672"/>
    </source>
</evidence>
<gene>
    <name evidence="3" type="ORF">NA56DRAFT_445371</name>
</gene>
<dbReference type="AlphaFoldDB" id="A0A2J6PGH6"/>
<evidence type="ECO:0000256" key="1">
    <source>
        <dbReference type="ARBA" id="ARBA00004685"/>
    </source>
</evidence>
<dbReference type="PANTHER" id="PTHR33365:SF4">
    <property type="entry name" value="CYCLOCHLOROTINE BIOSYNTHESIS PROTEIN O"/>
    <property type="match status" value="1"/>
</dbReference>
<proteinExistence type="inferred from homology"/>
<dbReference type="STRING" id="1745343.A0A2J6PGH6"/>
<reference evidence="3 4" key="1">
    <citation type="submission" date="2016-05" db="EMBL/GenBank/DDBJ databases">
        <title>A degradative enzymes factory behind the ericoid mycorrhizal symbiosis.</title>
        <authorList>
            <consortium name="DOE Joint Genome Institute"/>
            <person name="Martino E."/>
            <person name="Morin E."/>
            <person name="Grelet G."/>
            <person name="Kuo A."/>
            <person name="Kohler A."/>
            <person name="Daghino S."/>
            <person name="Barry K."/>
            <person name="Choi C."/>
            <person name="Cichocki N."/>
            <person name="Clum A."/>
            <person name="Copeland A."/>
            <person name="Hainaut M."/>
            <person name="Haridas S."/>
            <person name="Labutti K."/>
            <person name="Lindquist E."/>
            <person name="Lipzen A."/>
            <person name="Khouja H.-R."/>
            <person name="Murat C."/>
            <person name="Ohm R."/>
            <person name="Olson A."/>
            <person name="Spatafora J."/>
            <person name="Veneault-Fourrey C."/>
            <person name="Henrissat B."/>
            <person name="Grigoriev I."/>
            <person name="Martin F."/>
            <person name="Perotto S."/>
        </authorList>
    </citation>
    <scope>NUCLEOTIDE SEQUENCE [LARGE SCALE GENOMIC DNA]</scope>
    <source>
        <strain evidence="3 4">UAMH 7357</strain>
    </source>
</reference>
<dbReference type="OrthoDB" id="3687641at2759"/>
<dbReference type="EMBL" id="KZ613536">
    <property type="protein sequence ID" value="PMD13118.1"/>
    <property type="molecule type" value="Genomic_DNA"/>
</dbReference>
<sequence length="267" mass="30953">MFSKASEYVEKYTAPRSPIYDPVDTQFENEDPSHRRCSSGVSSLWVLSTCAFAFAFAISTWRQYSQTMWSYENGFRTDFGPARPSISIEEVRFTSGVWIDDNGTFHLTEHPGIPTYVGPPSPDIDKHWDSIIKPEWFHATQEEIVQYGGSELAEKLLHSANGIYSVELDVFHSLHCLNQIRKAIDRDYYYPSYGSRNDTIDFMHWDHCIDQLRQVLQCHSDTTMNGAIWYPGGDKSFVDTEDTHTCRNFTKLREWRRARTSSNRHPL</sequence>
<comment type="pathway">
    <text evidence="1">Mycotoxin biosynthesis.</text>
</comment>
<keyword evidence="4" id="KW-1185">Reference proteome</keyword>
<accession>A0A2J6PGH6</accession>
<evidence type="ECO:0000313" key="3">
    <source>
        <dbReference type="EMBL" id="PMD13118.1"/>
    </source>
</evidence>